<comment type="caution">
    <text evidence="8">The sequence shown here is derived from an EMBL/GenBank/DDBJ whole genome shotgun (WGS) entry which is preliminary data.</text>
</comment>
<evidence type="ECO:0000256" key="4">
    <source>
        <dbReference type="ARBA" id="ARBA00023242"/>
    </source>
</evidence>
<keyword evidence="3" id="KW-0804">Transcription</keyword>
<feature type="domain" description="Myb-like" evidence="6">
    <location>
        <begin position="57"/>
        <end position="102"/>
    </location>
</feature>
<keyword evidence="1" id="KW-0805">Transcription regulation</keyword>
<evidence type="ECO:0000256" key="3">
    <source>
        <dbReference type="ARBA" id="ARBA00023163"/>
    </source>
</evidence>
<organism evidence="8 9">
    <name type="scientific">Tritrichomonas musculus</name>
    <dbReference type="NCBI Taxonomy" id="1915356"/>
    <lineage>
        <taxon>Eukaryota</taxon>
        <taxon>Metamonada</taxon>
        <taxon>Parabasalia</taxon>
        <taxon>Tritrichomonadida</taxon>
        <taxon>Tritrichomonadidae</taxon>
        <taxon>Tritrichomonas</taxon>
    </lineage>
</organism>
<dbReference type="InterPro" id="IPR017930">
    <property type="entry name" value="Myb_dom"/>
</dbReference>
<dbReference type="InterPro" id="IPR001005">
    <property type="entry name" value="SANT/Myb"/>
</dbReference>
<evidence type="ECO:0000256" key="5">
    <source>
        <dbReference type="SAM" id="MobiDB-lite"/>
    </source>
</evidence>
<name>A0ABR2K231_9EUKA</name>
<dbReference type="SMART" id="SM00717">
    <property type="entry name" value="SANT"/>
    <property type="match status" value="2"/>
</dbReference>
<dbReference type="InterPro" id="IPR009057">
    <property type="entry name" value="Homeodomain-like_sf"/>
</dbReference>
<accession>A0ABR2K231</accession>
<evidence type="ECO:0000256" key="2">
    <source>
        <dbReference type="ARBA" id="ARBA00023125"/>
    </source>
</evidence>
<feature type="domain" description="HTH myb-type" evidence="7">
    <location>
        <begin position="5"/>
        <end position="60"/>
    </location>
</feature>
<evidence type="ECO:0000256" key="1">
    <source>
        <dbReference type="ARBA" id="ARBA00023015"/>
    </source>
</evidence>
<dbReference type="Pfam" id="PF13921">
    <property type="entry name" value="Myb_DNA-bind_6"/>
    <property type="match status" value="1"/>
</dbReference>
<dbReference type="EMBL" id="JAPFFF010000008">
    <property type="protein sequence ID" value="KAK8885179.1"/>
    <property type="molecule type" value="Genomic_DNA"/>
</dbReference>
<evidence type="ECO:0000259" key="6">
    <source>
        <dbReference type="PROSITE" id="PS50090"/>
    </source>
</evidence>
<protein>
    <recommendedName>
        <fullName evidence="10">Myb-like DNA-binding domain containing protein</fullName>
    </recommendedName>
</protein>
<dbReference type="CDD" id="cd00167">
    <property type="entry name" value="SANT"/>
    <property type="match status" value="2"/>
</dbReference>
<dbReference type="InterPro" id="IPR051575">
    <property type="entry name" value="Myb-like_DNA-bd"/>
</dbReference>
<dbReference type="Gene3D" id="1.10.10.60">
    <property type="entry name" value="Homeodomain-like"/>
    <property type="match status" value="2"/>
</dbReference>
<reference evidence="8 9" key="1">
    <citation type="submission" date="2024-04" db="EMBL/GenBank/DDBJ databases">
        <title>Tritrichomonas musculus Genome.</title>
        <authorList>
            <person name="Alves-Ferreira E."/>
            <person name="Grigg M."/>
            <person name="Lorenzi H."/>
            <person name="Galac M."/>
        </authorList>
    </citation>
    <scope>NUCLEOTIDE SEQUENCE [LARGE SCALE GENOMIC DNA]</scope>
    <source>
        <strain evidence="8 9">EAF2021</strain>
    </source>
</reference>
<keyword evidence="9" id="KW-1185">Reference proteome</keyword>
<dbReference type="SUPFAM" id="SSF46689">
    <property type="entry name" value="Homeodomain-like"/>
    <property type="match status" value="1"/>
</dbReference>
<feature type="domain" description="Myb-like" evidence="6">
    <location>
        <begin position="5"/>
        <end position="56"/>
    </location>
</feature>
<keyword evidence="4" id="KW-0539">Nucleus</keyword>
<gene>
    <name evidence="8" type="ORF">M9Y10_044308</name>
</gene>
<dbReference type="PANTHER" id="PTHR46621">
    <property type="entry name" value="SNRNA-ACTIVATING PROTEIN COMPLEX SUBUNIT 4"/>
    <property type="match status" value="1"/>
</dbReference>
<feature type="region of interest" description="Disordered" evidence="5">
    <location>
        <begin position="157"/>
        <end position="188"/>
    </location>
</feature>
<evidence type="ECO:0000313" key="9">
    <source>
        <dbReference type="Proteomes" id="UP001470230"/>
    </source>
</evidence>
<dbReference type="PROSITE" id="PS50090">
    <property type="entry name" value="MYB_LIKE"/>
    <property type="match status" value="2"/>
</dbReference>
<evidence type="ECO:0008006" key="10">
    <source>
        <dbReference type="Google" id="ProtNLM"/>
    </source>
</evidence>
<keyword evidence="2" id="KW-0238">DNA-binding</keyword>
<evidence type="ECO:0000259" key="7">
    <source>
        <dbReference type="PROSITE" id="PS51294"/>
    </source>
</evidence>
<evidence type="ECO:0000313" key="8">
    <source>
        <dbReference type="EMBL" id="KAK8885179.1"/>
    </source>
</evidence>
<dbReference type="Proteomes" id="UP001470230">
    <property type="component" value="Unassembled WGS sequence"/>
</dbReference>
<dbReference type="PANTHER" id="PTHR46621:SF1">
    <property type="entry name" value="SNRNA-ACTIVATING PROTEIN COMPLEX SUBUNIT 4"/>
    <property type="match status" value="1"/>
</dbReference>
<dbReference type="PROSITE" id="PS51294">
    <property type="entry name" value="HTH_MYB"/>
    <property type="match status" value="1"/>
</dbReference>
<proteinExistence type="predicted"/>
<sequence length="220" mass="25913">MDTKAIKRQRHTWTQEEDKILKFLVEEKKITNWVIISGYFNNRSNKDCRDHYLFQLSPNIVKRKWTVEEEAFLLEKYNELGAKWVKLTSFFEGRSPNDLKNRIKLIQQRKNPLRKRILTNIQLGANNQTSNSVESPLANFSISEFIKMNINVNGLSPQKPNQNHAPIALPKNEKNDTNPNSVINKSEKENHQSIFDFDAFQFEEEDNSMNSMDYNLFSDW</sequence>